<dbReference type="PANTHER" id="PTHR33709:SF17">
    <property type="entry name" value="UBIQUITIN-SPECIFIC PROTEASE FAMILY C19-RELATED PROTEIN"/>
    <property type="match status" value="1"/>
</dbReference>
<sequence>MLYPNSSKWVWSVPTDNECCGNNCPAIRCICKVGGTSKMGALSIIGVIRCQDNVPVIIQPVEPISTGFQWIHCLFPTYATGEILTWDDNQYLIWFWLHFIECFYDVPSKIFGGQNRKEYATLPGHSVFSCPKFKLQSMKLKIVLEEM</sequence>
<proteinExistence type="predicted"/>
<accession>A0AAW2E1H7</accession>
<reference evidence="1 2" key="1">
    <citation type="submission" date="2024-01" db="EMBL/GenBank/DDBJ databases">
        <title>A telomere-to-telomere, gap-free genome of sweet tea (Lithocarpus litseifolius).</title>
        <authorList>
            <person name="Zhou J."/>
        </authorList>
    </citation>
    <scope>NUCLEOTIDE SEQUENCE [LARGE SCALE GENOMIC DNA]</scope>
    <source>
        <strain evidence="1">Zhou-2022a</strain>
        <tissue evidence="1">Leaf</tissue>
    </source>
</reference>
<protein>
    <submittedName>
        <fullName evidence="1">Uncharacterized protein</fullName>
    </submittedName>
</protein>
<comment type="caution">
    <text evidence="1">The sequence shown here is derived from an EMBL/GenBank/DDBJ whole genome shotgun (WGS) entry which is preliminary data.</text>
</comment>
<dbReference type="PANTHER" id="PTHR33709">
    <property type="entry name" value="OSJNBA0035M09.9 PROTEIN"/>
    <property type="match status" value="1"/>
</dbReference>
<dbReference type="AlphaFoldDB" id="A0AAW2E1H7"/>
<gene>
    <name evidence="1" type="ORF">SO802_003610</name>
</gene>
<name>A0AAW2E1H7_9ROSI</name>
<evidence type="ECO:0000313" key="1">
    <source>
        <dbReference type="EMBL" id="KAL0016541.1"/>
    </source>
</evidence>
<keyword evidence="2" id="KW-1185">Reference proteome</keyword>
<organism evidence="1 2">
    <name type="scientific">Lithocarpus litseifolius</name>
    <dbReference type="NCBI Taxonomy" id="425828"/>
    <lineage>
        <taxon>Eukaryota</taxon>
        <taxon>Viridiplantae</taxon>
        <taxon>Streptophyta</taxon>
        <taxon>Embryophyta</taxon>
        <taxon>Tracheophyta</taxon>
        <taxon>Spermatophyta</taxon>
        <taxon>Magnoliopsida</taxon>
        <taxon>eudicotyledons</taxon>
        <taxon>Gunneridae</taxon>
        <taxon>Pentapetalae</taxon>
        <taxon>rosids</taxon>
        <taxon>fabids</taxon>
        <taxon>Fagales</taxon>
        <taxon>Fagaceae</taxon>
        <taxon>Lithocarpus</taxon>
    </lineage>
</organism>
<dbReference type="EMBL" id="JAZDWU010000001">
    <property type="protein sequence ID" value="KAL0016541.1"/>
    <property type="molecule type" value="Genomic_DNA"/>
</dbReference>
<dbReference type="Proteomes" id="UP001459277">
    <property type="component" value="Unassembled WGS sequence"/>
</dbReference>
<evidence type="ECO:0000313" key="2">
    <source>
        <dbReference type="Proteomes" id="UP001459277"/>
    </source>
</evidence>
<dbReference type="InterPro" id="IPR040339">
    <property type="entry name" value="At1g16860-like"/>
</dbReference>